<feature type="domain" description="Nucleoporin POM152 immunoglobulin-like" evidence="3">
    <location>
        <begin position="522"/>
        <end position="623"/>
    </location>
</feature>
<proteinExistence type="predicted"/>
<keyword evidence="2" id="KW-1133">Transmembrane helix</keyword>
<feature type="compositionally biased region" description="Polar residues" evidence="1">
    <location>
        <begin position="1"/>
        <end position="15"/>
    </location>
</feature>
<dbReference type="GO" id="GO:0006606">
    <property type="term" value="P:protein import into nucleus"/>
    <property type="evidence" value="ECO:0007669"/>
    <property type="project" value="TreeGrafter"/>
</dbReference>
<feature type="domain" description="Nucleoporin POM152 Ig-like" evidence="5">
    <location>
        <begin position="422"/>
        <end position="516"/>
    </location>
</feature>
<dbReference type="InterPro" id="IPR056544">
    <property type="entry name" value="Ig_POM152"/>
</dbReference>
<sequence length="1234" mass="138338">MSTRQTIPLKSSSPRPTAGGAKSNTPLPRIPLELCDGPTQRLYAFSAFVLLQALKLWYWMGIARADYAAEFFGFILWLSLDVLFLVLINYLRIPWLELPFLRLVLAFFTLTIINFVLFTAREISPTAIAASSAYKVWGYIRSPVSSWAEEPNADDHEHLLGKYTLLLKPYSSAEFNREGRCYCIPRNSGFLMDKPEIPLIFNGSEPYSLSYSFTSFATNATTVRSLTGPFGEGSKEFRKTRSNLDNGSTVFALQAKEPGAYRIVQALDAEKGAIRVTRNEAYVVTCPEAHLPGHAETTDVCTNKGDADIPITVWGLPPWRVTYQRRSLGAKQETQELVIESEPPGYESPFLPGWFEGDTPNYGWAKPRELDLTANLGLGTPGEYHFAISEIRDGCGNKVNYQALRAQDKIEAEVKKVNVRSRPTVSATCDPRKPIKIVELHESSANIGLNVRHGQAPYTIRYTHQKDDLDKPVFLKDLVLKNLDDPHITVRKSGLYNIISIADKYCNGTVELPSDCEVAVASKPTVEISATAIEDQCAGAIGLTMVATFTGEGPWTLCYDIYRNNNYQQNMCKNSPKPRLSLELKPELAGLYRYDFKTVSDRNYGHIAVSVDPVLQMIHPQPHAEFVPVSGNNRACRGSQKEIKIQAYGEGPWDLQYQILHGGQAKVVTLENIQESLVNVTLPLFEHEGMYSVDLVSITDRANGCTKSLNVKDMVIEVAPNPPTAAFECPGVIEIPEGGEKDLRIHLTGGTPWFIRFGLKGDNTTYLHRADMRNALVKVNKPGEYQLRSVEDAFCQGVVVPPADVCKVVYSQKPSMQLAIDSIQFKGGPAHEKIVRSKDDLFVMPPVCQDSVRTLEVVLNGKAPFELKYELAYKPIKGSVERVARTGRTEHSTLRLQVENKRPGTYSYRLLKLSDSLYPDVDIRHKDKAVVFEHVIRPLPTASILKHKKQTFCKDEPRDDQEKIAIKIEDGAGPYELTIEVEGPGRSKDVIEVPNVVPVKGIYHWTPPTQFTQIGTYKVSVVRVADMNGCQQSSQQALEQASIEFEIVDTPRINIVNAEKCVGGKVKYTLEGLKPFQIQYSLDSSARTETVNANNFEYRSTKAGNLTIHQVCHQVGSQQTTCCSRPIDMTTRIWDLPAAKIADGHSVVRNMRDGERAEIVVTLEGEPPFSFEYVRKTPEYDSAKRWLGYKEVKERVRVDDVHEKHHFIHAATEGTFELLYIKDNHCEYRKRSRV</sequence>
<dbReference type="Proteomes" id="UP000807716">
    <property type="component" value="Unassembled WGS sequence"/>
</dbReference>
<protein>
    <recommendedName>
        <fullName evidence="10">Nucleoporin Pom152</fullName>
    </recommendedName>
</protein>
<organism evidence="8 9">
    <name type="scientific">Actinomortierella ambigua</name>
    <dbReference type="NCBI Taxonomy" id="1343610"/>
    <lineage>
        <taxon>Eukaryota</taxon>
        <taxon>Fungi</taxon>
        <taxon>Fungi incertae sedis</taxon>
        <taxon>Mucoromycota</taxon>
        <taxon>Mortierellomycotina</taxon>
        <taxon>Mortierellomycetes</taxon>
        <taxon>Mortierellales</taxon>
        <taxon>Mortierellaceae</taxon>
        <taxon>Actinomortierella</taxon>
    </lineage>
</organism>
<dbReference type="PANTHER" id="PTHR28206:SF1">
    <property type="entry name" value="NUCLEOPORIN POM152"/>
    <property type="match status" value="1"/>
</dbReference>
<evidence type="ECO:0000313" key="8">
    <source>
        <dbReference type="EMBL" id="KAG0254416.1"/>
    </source>
</evidence>
<dbReference type="GO" id="GO:0006999">
    <property type="term" value="P:nuclear pore organization"/>
    <property type="evidence" value="ECO:0007669"/>
    <property type="project" value="TreeGrafter"/>
</dbReference>
<dbReference type="Pfam" id="PF23664">
    <property type="entry name" value="Ig_Pom152"/>
    <property type="match status" value="2"/>
</dbReference>
<dbReference type="InterPro" id="IPR056542">
    <property type="entry name" value="Ig-like_POM152_1st"/>
</dbReference>
<feature type="domain" description="Nucleoporin POM152 first Ig-like" evidence="6">
    <location>
        <begin position="172"/>
        <end position="283"/>
    </location>
</feature>
<feature type="domain" description="Nucleoporin POM152 immunoglobulin-like" evidence="3">
    <location>
        <begin position="854"/>
        <end position="931"/>
    </location>
</feature>
<comment type="caution">
    <text evidence="8">The sequence shown here is derived from an EMBL/GenBank/DDBJ whole genome shotgun (WGS) entry which is preliminary data.</text>
</comment>
<feature type="transmembrane region" description="Helical" evidence="2">
    <location>
        <begin position="71"/>
        <end position="91"/>
    </location>
</feature>
<dbReference type="GO" id="GO:0017056">
    <property type="term" value="F:structural constituent of nuclear pore"/>
    <property type="evidence" value="ECO:0007669"/>
    <property type="project" value="InterPro"/>
</dbReference>
<dbReference type="Pfam" id="PF24312">
    <property type="entry name" value="Ig-like_POM152"/>
    <property type="match status" value="2"/>
</dbReference>
<dbReference type="AlphaFoldDB" id="A0A9P6TZX1"/>
<dbReference type="EMBL" id="JAAAJB010000518">
    <property type="protein sequence ID" value="KAG0254416.1"/>
    <property type="molecule type" value="Genomic_DNA"/>
</dbReference>
<feature type="domain" description="Nucleoporin POM152 N-terminal transmembrane" evidence="4">
    <location>
        <begin position="36"/>
        <end position="119"/>
    </location>
</feature>
<evidence type="ECO:0000259" key="7">
    <source>
        <dbReference type="Pfam" id="PF24527"/>
    </source>
</evidence>
<dbReference type="Pfam" id="PF24527">
    <property type="entry name" value="Ig-like_Pom152_9"/>
    <property type="match status" value="1"/>
</dbReference>
<evidence type="ECO:0000256" key="1">
    <source>
        <dbReference type="SAM" id="MobiDB-lite"/>
    </source>
</evidence>
<evidence type="ECO:0008006" key="10">
    <source>
        <dbReference type="Google" id="ProtNLM"/>
    </source>
</evidence>
<feature type="transmembrane region" description="Helical" evidence="2">
    <location>
        <begin position="103"/>
        <end position="120"/>
    </location>
</feature>
<dbReference type="InterPro" id="IPR056541">
    <property type="entry name" value="Ig-like_POM152"/>
</dbReference>
<keyword evidence="2" id="KW-0472">Membrane</keyword>
<dbReference type="InterPro" id="IPR056540">
    <property type="entry name" value="TMD_POM152"/>
</dbReference>
<dbReference type="Pfam" id="PF24519">
    <property type="entry name" value="Ig-like_Pom152_1"/>
    <property type="match status" value="1"/>
</dbReference>
<feature type="transmembrane region" description="Helical" evidence="2">
    <location>
        <begin position="42"/>
        <end position="59"/>
    </location>
</feature>
<feature type="region of interest" description="Disordered" evidence="1">
    <location>
        <begin position="1"/>
        <end position="25"/>
    </location>
</feature>
<dbReference type="InterPro" id="IPR056543">
    <property type="entry name" value="Ig-like_POM152_9th"/>
</dbReference>
<dbReference type="GO" id="GO:0070762">
    <property type="term" value="C:nuclear pore transmembrane ring"/>
    <property type="evidence" value="ECO:0007669"/>
    <property type="project" value="TreeGrafter"/>
</dbReference>
<keyword evidence="2" id="KW-0812">Transmembrane</keyword>
<feature type="domain" description="Nucleoporin POM152 Ig-like" evidence="5">
    <location>
        <begin position="723"/>
        <end position="803"/>
    </location>
</feature>
<reference evidence="8" key="1">
    <citation type="journal article" date="2020" name="Fungal Divers.">
        <title>Resolving the Mortierellaceae phylogeny through synthesis of multi-gene phylogenetics and phylogenomics.</title>
        <authorList>
            <person name="Vandepol N."/>
            <person name="Liber J."/>
            <person name="Desiro A."/>
            <person name="Na H."/>
            <person name="Kennedy M."/>
            <person name="Barry K."/>
            <person name="Grigoriev I.V."/>
            <person name="Miller A.N."/>
            <person name="O'Donnell K."/>
            <person name="Stajich J.E."/>
            <person name="Bonito G."/>
        </authorList>
    </citation>
    <scope>NUCLEOTIDE SEQUENCE</scope>
    <source>
        <strain evidence="8">BC1065</strain>
    </source>
</reference>
<evidence type="ECO:0000256" key="2">
    <source>
        <dbReference type="SAM" id="Phobius"/>
    </source>
</evidence>
<evidence type="ECO:0000259" key="6">
    <source>
        <dbReference type="Pfam" id="PF24519"/>
    </source>
</evidence>
<evidence type="ECO:0000259" key="4">
    <source>
        <dbReference type="Pfam" id="PF24097"/>
    </source>
</evidence>
<evidence type="ECO:0000259" key="3">
    <source>
        <dbReference type="Pfam" id="PF23664"/>
    </source>
</evidence>
<evidence type="ECO:0000259" key="5">
    <source>
        <dbReference type="Pfam" id="PF24312"/>
    </source>
</evidence>
<gene>
    <name evidence="8" type="ORF">DFQ27_006850</name>
</gene>
<evidence type="ECO:0000313" key="9">
    <source>
        <dbReference type="Proteomes" id="UP000807716"/>
    </source>
</evidence>
<accession>A0A9P6TZX1</accession>
<keyword evidence="9" id="KW-1185">Reference proteome</keyword>
<dbReference type="InterPro" id="IPR037701">
    <property type="entry name" value="Pom152"/>
</dbReference>
<name>A0A9P6TZX1_9FUNG</name>
<feature type="domain" description="Nucleoporin POM152 ninth Ig-like" evidence="7">
    <location>
        <begin position="1059"/>
        <end position="1115"/>
    </location>
</feature>
<dbReference type="Pfam" id="PF24097">
    <property type="entry name" value="TMD_POM152"/>
    <property type="match status" value="1"/>
</dbReference>
<dbReference type="PANTHER" id="PTHR28206">
    <property type="entry name" value="NUCLEOPORIN POM152"/>
    <property type="match status" value="1"/>
</dbReference>
<dbReference type="OrthoDB" id="5529162at2759"/>